<reference evidence="2 3" key="1">
    <citation type="submission" date="2012-05" db="EMBL/GenBank/DDBJ databases">
        <authorList>
            <person name="Weinstock G."/>
            <person name="Sodergren E."/>
            <person name="Lobos E.A."/>
            <person name="Fulton L."/>
            <person name="Fulton R."/>
            <person name="Courtney L."/>
            <person name="Fronick C."/>
            <person name="O'Laughlin M."/>
            <person name="Godfrey J."/>
            <person name="Wilson R.M."/>
            <person name="Miner T."/>
            <person name="Farmer C."/>
            <person name="Delehaunty K."/>
            <person name="Cordes M."/>
            <person name="Minx P."/>
            <person name="Tomlinson C."/>
            <person name="Chen J."/>
            <person name="Wollam A."/>
            <person name="Pepin K.H."/>
            <person name="Bhonagiri V."/>
            <person name="Zhang X."/>
            <person name="Suruliraj S."/>
            <person name="Warren W."/>
            <person name="Mitreva M."/>
            <person name="Mardis E.R."/>
            <person name="Wilson R.K."/>
        </authorList>
    </citation>
    <scope>NUCLEOTIDE SEQUENCE [LARGE SCALE GENOMIC DNA]</scope>
    <source>
        <strain evidence="2 3">DSM 1785</strain>
    </source>
</reference>
<keyword evidence="3" id="KW-1185">Reference proteome</keyword>
<evidence type="ECO:0000313" key="2">
    <source>
        <dbReference type="EMBL" id="EKY23902.1"/>
    </source>
</evidence>
<evidence type="ECO:0000259" key="1">
    <source>
        <dbReference type="Pfam" id="PF22768"/>
    </source>
</evidence>
<organism evidence="2 3">
    <name type="scientific">Clostridium celatum DSM 1785</name>
    <dbReference type="NCBI Taxonomy" id="545697"/>
    <lineage>
        <taxon>Bacteria</taxon>
        <taxon>Bacillati</taxon>
        <taxon>Bacillota</taxon>
        <taxon>Clostridia</taxon>
        <taxon>Eubacteriales</taxon>
        <taxon>Clostridiaceae</taxon>
        <taxon>Clostridium</taxon>
    </lineage>
</organism>
<dbReference type="Pfam" id="PF22768">
    <property type="entry name" value="SPP1_Dit"/>
    <property type="match status" value="1"/>
</dbReference>
<dbReference type="HOGENOM" id="CLU_083267_1_0_9"/>
<dbReference type="OrthoDB" id="2079081at2"/>
<dbReference type="Gene3D" id="2.60.120.860">
    <property type="match status" value="1"/>
</dbReference>
<dbReference type="AlphaFoldDB" id="L1Q8H0"/>
<dbReference type="EMBL" id="AMEZ01000092">
    <property type="protein sequence ID" value="EKY23902.1"/>
    <property type="molecule type" value="Genomic_DNA"/>
</dbReference>
<dbReference type="RefSeq" id="WP_005215103.1">
    <property type="nucleotide sequence ID" value="NZ_KB291681.1"/>
</dbReference>
<dbReference type="Gene3D" id="2.40.30.200">
    <property type="match status" value="1"/>
</dbReference>
<dbReference type="PATRIC" id="fig|545697.3.peg.2813"/>
<accession>L1Q8H0</accession>
<protein>
    <submittedName>
        <fullName evidence="2">Phage tail component protein</fullName>
    </submittedName>
</protein>
<comment type="caution">
    <text evidence="2">The sequence shown here is derived from an EMBL/GenBank/DDBJ whole genome shotgun (WGS) entry which is preliminary data.</text>
</comment>
<name>L1Q8H0_9CLOT</name>
<evidence type="ECO:0000313" key="3">
    <source>
        <dbReference type="Proteomes" id="UP000010420"/>
    </source>
</evidence>
<dbReference type="STRING" id="545697.HMPREF0216_02862"/>
<sequence>MINTKFLTLTLESNGEVLELGNNEYKLLEVHGLEASDYDVNVTEHYSGIGGYVKNKKILPREIYFTADCMDWNSCEEQRQRLIKFFNPLNSGTVKVNYCGIERYINYEVESFKDNRTNLYEQLNFTVYIICPDPYFYEAEKLEELTTWIGGLNFPLNLPFNLKQRGEDKKNIFNDGHVDTPVEVVFKGPAINPKIVNQTTGKFIQVNRELTSEDTLYITTAYRNKKVEIERNGIRTNAFNYIDLDSTFFSLSVGDNLIEYSTQSLEPQGVSIKYSQKYLGV</sequence>
<dbReference type="InterPro" id="IPR054738">
    <property type="entry name" value="Siphovirus-type_tail_C"/>
</dbReference>
<proteinExistence type="predicted"/>
<dbReference type="Proteomes" id="UP000010420">
    <property type="component" value="Unassembled WGS sequence"/>
</dbReference>
<feature type="domain" description="Siphovirus-type tail component C-terminal" evidence="1">
    <location>
        <begin position="175"/>
        <end position="278"/>
    </location>
</feature>
<gene>
    <name evidence="2" type="ORF">HMPREF0216_02862</name>
</gene>
<dbReference type="eggNOG" id="COG4722">
    <property type="taxonomic scope" value="Bacteria"/>
</dbReference>